<evidence type="ECO:0000313" key="2">
    <source>
        <dbReference type="EMBL" id="RZT93891.1"/>
    </source>
</evidence>
<evidence type="ECO:0000313" key="3">
    <source>
        <dbReference type="Proteomes" id="UP000293398"/>
    </source>
</evidence>
<dbReference type="Proteomes" id="UP000293398">
    <property type="component" value="Unassembled WGS sequence"/>
</dbReference>
<sequence length="52" mass="6000">MLYLVLFLSTFGAIIAVAMMGFNWLDKRQRVDSETVKPLVLPSQSKFAKYFK</sequence>
<gene>
    <name evidence="2" type="ORF">EV681_2303</name>
</gene>
<keyword evidence="1" id="KW-0812">Transmembrane</keyword>
<reference evidence="2 3" key="1">
    <citation type="submission" date="2019-02" db="EMBL/GenBank/DDBJ databases">
        <title>Genomic Encyclopedia of Type Strains, Phase IV (KMG-IV): sequencing the most valuable type-strain genomes for metagenomic binning, comparative biology and taxonomic classification.</title>
        <authorList>
            <person name="Goeker M."/>
        </authorList>
    </citation>
    <scope>NUCLEOTIDE SEQUENCE [LARGE SCALE GENOMIC DNA]</scope>
    <source>
        <strain evidence="2 3">DSM 23814</strain>
    </source>
</reference>
<keyword evidence="1" id="KW-0472">Membrane</keyword>
<dbReference type="EMBL" id="SHKO01000002">
    <property type="protein sequence ID" value="RZT93891.1"/>
    <property type="molecule type" value="Genomic_DNA"/>
</dbReference>
<dbReference type="AlphaFoldDB" id="A0A4Q7VAT4"/>
<name>A0A4Q7VAT4_9BURK</name>
<keyword evidence="3" id="KW-1185">Reference proteome</keyword>
<keyword evidence="1" id="KW-1133">Transmembrane helix</keyword>
<proteinExistence type="predicted"/>
<evidence type="ECO:0000256" key="1">
    <source>
        <dbReference type="SAM" id="Phobius"/>
    </source>
</evidence>
<organism evidence="2 3">
    <name type="scientific">Advenella incenata</name>
    <dbReference type="NCBI Taxonomy" id="267800"/>
    <lineage>
        <taxon>Bacteria</taxon>
        <taxon>Pseudomonadati</taxon>
        <taxon>Pseudomonadota</taxon>
        <taxon>Betaproteobacteria</taxon>
        <taxon>Burkholderiales</taxon>
        <taxon>Alcaligenaceae</taxon>
    </lineage>
</organism>
<feature type="transmembrane region" description="Helical" evidence="1">
    <location>
        <begin position="6"/>
        <end position="25"/>
    </location>
</feature>
<protein>
    <submittedName>
        <fullName evidence="2">Uncharacterized protein</fullName>
    </submittedName>
</protein>
<comment type="caution">
    <text evidence="2">The sequence shown here is derived from an EMBL/GenBank/DDBJ whole genome shotgun (WGS) entry which is preliminary data.</text>
</comment>
<accession>A0A4Q7VAT4</accession>